<accession>A0ABY6HT65</accession>
<feature type="transmembrane region" description="Helical" evidence="1">
    <location>
        <begin position="20"/>
        <end position="43"/>
    </location>
</feature>
<feature type="transmembrane region" description="Helical" evidence="1">
    <location>
        <begin position="186"/>
        <end position="209"/>
    </location>
</feature>
<proteinExistence type="predicted"/>
<name>A0ABY6HT65_9ARCH</name>
<keyword evidence="1" id="KW-1133">Transmembrane helix</keyword>
<feature type="transmembrane region" description="Helical" evidence="1">
    <location>
        <begin position="55"/>
        <end position="73"/>
    </location>
</feature>
<evidence type="ECO:0000313" key="2">
    <source>
        <dbReference type="EMBL" id="UYP46704.1"/>
    </source>
</evidence>
<dbReference type="Proteomes" id="UP001208689">
    <property type="component" value="Chromosome"/>
</dbReference>
<dbReference type="EMBL" id="CP104013">
    <property type="protein sequence ID" value="UYP46704.1"/>
    <property type="molecule type" value="Genomic_DNA"/>
</dbReference>
<protein>
    <submittedName>
        <fullName evidence="2">Uncharacterized protein</fullName>
    </submittedName>
</protein>
<sequence>MLSLVVYHFVPSVSSLDGDVIKWLLLIFPILSGFYLYIWISIYRPISFSMKNYEIIMILGWSFINLIKIGLSFDLDGTILSFNSTFGIFGITIIFIIIDIFILIRISLDYEEKFNKWIKLEIFSRNEAKGKEIIFFITIQMILLELAIFTVFVLLFGCFSFAFIGAIIFCIYHQKHNPSTQDLTKYVRLVFFSGISGSTMGIYVVYIYYLGEIFAGMSILIDIILLLISLTGIVAFYAHFAQIHYYPIEKYEYIATGENSHTKKCNYCSTPFQEVNITELIDQGKSTCRFCGTKLYKYEVVQLEEKEMLEEHEKILTDFNKKLIIDLDNLTQKFTETSIQFFL</sequence>
<feature type="transmembrane region" description="Helical" evidence="1">
    <location>
        <begin position="154"/>
        <end position="174"/>
    </location>
</feature>
<keyword evidence="3" id="KW-1185">Reference proteome</keyword>
<gene>
    <name evidence="2" type="ORF">NEF87_002989</name>
</gene>
<feature type="transmembrane region" description="Helical" evidence="1">
    <location>
        <begin position="215"/>
        <end position="240"/>
    </location>
</feature>
<reference evidence="2" key="1">
    <citation type="submission" date="2022-09" db="EMBL/GenBank/DDBJ databases">
        <title>Actin cytoskeleton and complex cell architecture in an #Asgard archaeon.</title>
        <authorList>
            <person name="Ponce Toledo R.I."/>
            <person name="Schleper C."/>
            <person name="Rodrigues Oliveira T."/>
            <person name="Wollweber F."/>
            <person name="Xu J."/>
            <person name="Rittmann S."/>
            <person name="Klingl A."/>
            <person name="Pilhofer M."/>
        </authorList>
    </citation>
    <scope>NUCLEOTIDE SEQUENCE</scope>
    <source>
        <strain evidence="2">B-35</strain>
    </source>
</reference>
<evidence type="ECO:0000313" key="3">
    <source>
        <dbReference type="Proteomes" id="UP001208689"/>
    </source>
</evidence>
<keyword evidence="1" id="KW-0472">Membrane</keyword>
<keyword evidence="1" id="KW-0812">Transmembrane</keyword>
<organism evidence="2 3">
    <name type="scientific">Candidatus Lokiarchaeum ossiferum</name>
    <dbReference type="NCBI Taxonomy" id="2951803"/>
    <lineage>
        <taxon>Archaea</taxon>
        <taxon>Promethearchaeati</taxon>
        <taxon>Promethearchaeota</taxon>
        <taxon>Promethearchaeia</taxon>
        <taxon>Promethearchaeales</taxon>
        <taxon>Promethearchaeaceae</taxon>
        <taxon>Candidatus Lokiarchaeum</taxon>
    </lineage>
</organism>
<evidence type="ECO:0000256" key="1">
    <source>
        <dbReference type="SAM" id="Phobius"/>
    </source>
</evidence>
<feature type="transmembrane region" description="Helical" evidence="1">
    <location>
        <begin position="85"/>
        <end position="108"/>
    </location>
</feature>